<keyword evidence="2 5" id="KW-0812">Transmembrane</keyword>
<reference evidence="6 7" key="1">
    <citation type="submission" date="2018-09" db="EMBL/GenBank/DDBJ databases">
        <authorList>
            <person name="Wang X."/>
            <person name="Du Z."/>
        </authorList>
    </citation>
    <scope>NUCLEOTIDE SEQUENCE [LARGE SCALE GENOMIC DNA]</scope>
    <source>
        <strain evidence="6 7">N3</strain>
    </source>
</reference>
<feature type="transmembrane region" description="Helical" evidence="5">
    <location>
        <begin position="12"/>
        <end position="34"/>
    </location>
</feature>
<sequence length="136" mass="14621">MTTQKSNKAIHIALWIAQGLVAIMFGMAGFMKATQPLELLTESLPWASDVPLELIRVIGVSEILGGLGLLIPSIFRFKTFLTVWAAVCLALVMGLAAGFHLLRGEFSAIGMNALLVGIALWIAWGRSKKAPIMAKS</sequence>
<evidence type="ECO:0000256" key="2">
    <source>
        <dbReference type="ARBA" id="ARBA00022692"/>
    </source>
</evidence>
<comment type="subcellular location">
    <subcellularLocation>
        <location evidence="1">Membrane</location>
        <topology evidence="1">Multi-pass membrane protein</topology>
    </subcellularLocation>
</comment>
<dbReference type="GO" id="GO:0016020">
    <property type="term" value="C:membrane"/>
    <property type="evidence" value="ECO:0007669"/>
    <property type="project" value="UniProtKB-SubCell"/>
</dbReference>
<evidence type="ECO:0000256" key="3">
    <source>
        <dbReference type="ARBA" id="ARBA00022989"/>
    </source>
</evidence>
<feature type="transmembrane region" description="Helical" evidence="5">
    <location>
        <begin position="108"/>
        <end position="125"/>
    </location>
</feature>
<dbReference type="AlphaFoldDB" id="A0A418PU34"/>
<comment type="caution">
    <text evidence="6">The sequence shown here is derived from an EMBL/GenBank/DDBJ whole genome shotgun (WGS) entry which is preliminary data.</text>
</comment>
<evidence type="ECO:0000313" key="7">
    <source>
        <dbReference type="Proteomes" id="UP000283522"/>
    </source>
</evidence>
<gene>
    <name evidence="6" type="ORF">D0X99_04760</name>
</gene>
<dbReference type="InterPro" id="IPR032808">
    <property type="entry name" value="DoxX"/>
</dbReference>
<name>A0A418PU34_9BACT</name>
<feature type="transmembrane region" description="Helical" evidence="5">
    <location>
        <begin position="54"/>
        <end position="75"/>
    </location>
</feature>
<dbReference type="OrthoDB" id="3385086at2"/>
<keyword evidence="3 5" id="KW-1133">Transmembrane helix</keyword>
<protein>
    <submittedName>
        <fullName evidence="6">DoxX family protein</fullName>
    </submittedName>
</protein>
<evidence type="ECO:0000256" key="1">
    <source>
        <dbReference type="ARBA" id="ARBA00004141"/>
    </source>
</evidence>
<dbReference type="EMBL" id="QXML01000002">
    <property type="protein sequence ID" value="RIW17075.1"/>
    <property type="molecule type" value="Genomic_DNA"/>
</dbReference>
<keyword evidence="4 5" id="KW-0472">Membrane</keyword>
<feature type="transmembrane region" description="Helical" evidence="5">
    <location>
        <begin position="82"/>
        <end position="102"/>
    </location>
</feature>
<accession>A0A418PU34</accession>
<proteinExistence type="predicted"/>
<keyword evidence="7" id="KW-1185">Reference proteome</keyword>
<evidence type="ECO:0000256" key="5">
    <source>
        <dbReference type="SAM" id="Phobius"/>
    </source>
</evidence>
<dbReference type="Proteomes" id="UP000283522">
    <property type="component" value="Unassembled WGS sequence"/>
</dbReference>
<dbReference type="Pfam" id="PF13564">
    <property type="entry name" value="DoxX_2"/>
    <property type="match status" value="1"/>
</dbReference>
<evidence type="ECO:0000313" key="6">
    <source>
        <dbReference type="EMBL" id="RIW17075.1"/>
    </source>
</evidence>
<evidence type="ECO:0000256" key="4">
    <source>
        <dbReference type="ARBA" id="ARBA00023136"/>
    </source>
</evidence>
<organism evidence="6 7">
    <name type="scientific">Algoriphagus lacus</name>
    <dbReference type="NCBI Taxonomy" id="2056311"/>
    <lineage>
        <taxon>Bacteria</taxon>
        <taxon>Pseudomonadati</taxon>
        <taxon>Bacteroidota</taxon>
        <taxon>Cytophagia</taxon>
        <taxon>Cytophagales</taxon>
        <taxon>Cyclobacteriaceae</taxon>
        <taxon>Algoriphagus</taxon>
    </lineage>
</organism>